<dbReference type="Proteomes" id="UP001187682">
    <property type="component" value="Unassembled WGS sequence"/>
</dbReference>
<dbReference type="AlphaFoldDB" id="A0AAE8SS29"/>
<dbReference type="EMBL" id="ONZQ02000002">
    <property type="protein sequence ID" value="SPN98831.1"/>
    <property type="molecule type" value="Genomic_DNA"/>
</dbReference>
<evidence type="ECO:0000313" key="2">
    <source>
        <dbReference type="EMBL" id="SPN98831.1"/>
    </source>
</evidence>
<evidence type="ECO:0000313" key="3">
    <source>
        <dbReference type="Proteomes" id="UP001187682"/>
    </source>
</evidence>
<accession>A0AAE8SS29</accession>
<sequence length="711" mass="78905">MRLVCRDFNEKTLANYLHTFAARFKPEFCLSSPTSLNPFLSHDQNIFARHGHHVRRFSLCLEVDENELACPPIEPDQKIVSAFWGHYLWPHEEYRRYTDFMQLESAADDTKAVAATLSSMENVREIAISCDPGWGRLLGPERPLVAAKVLHDHGQAIGMPTSRNRPRSGHTPYPGTSTKFIEDAAKRRSSTLEKMILTAGHTSKDVLTDMDPKDVETLWKRGEIALSQYDCQPGLSPTYLKKPQRDFLVESEWASRALVQSWTIGIADVSRDGGLGHLVCLSLAKIPSSHLPILTSKHFWDNLPNLKEVRLGVLADWRRLAREQGTGFLRDEKVDPAGAAVDAFQLLRIISTRDNITTLHFEWICGGELSWGSQRGRYILPAPFIRRPEDMVQTDVVSRTEDLLFLPYVTNLSLRNCWFSPHVFLYVMRKMARRSLIELKLESVSLSGAATKTDNSQEPHPLLRRLRMRAMMQPLAAFAHVTGATNIALHLPVTVEDPGPGLEASDFGGVQIPGLAPTDESPDGAPGLLTWPGIIDSLSSGPKVAPFAPTNDGEDGPKVPASDEAPTLDRMEFKSCGYVAVESPRINTSRIMPWGALASHYGWTVASPVLSRDPGAQAALEALENSEFRGIVREAMQENWSDLNGWIVPALPDAEEETLRYVFGLRMGWTGVYNEQTVALATTVNPMVPGEGRFTGAVSGYAKSRVQNPPL</sequence>
<keyword evidence="3" id="KW-1185">Reference proteome</keyword>
<name>A0AAE8SS29_9PEZI</name>
<organism evidence="2 3">
    <name type="scientific">Cephalotrichum gorgonifer</name>
    <dbReference type="NCBI Taxonomy" id="2041049"/>
    <lineage>
        <taxon>Eukaryota</taxon>
        <taxon>Fungi</taxon>
        <taxon>Dikarya</taxon>
        <taxon>Ascomycota</taxon>
        <taxon>Pezizomycotina</taxon>
        <taxon>Sordariomycetes</taxon>
        <taxon>Hypocreomycetidae</taxon>
        <taxon>Microascales</taxon>
        <taxon>Microascaceae</taxon>
        <taxon>Cephalotrichum</taxon>
    </lineage>
</organism>
<gene>
    <name evidence="2" type="ORF">DNG_01872</name>
</gene>
<evidence type="ECO:0000256" key="1">
    <source>
        <dbReference type="SAM" id="MobiDB-lite"/>
    </source>
</evidence>
<protein>
    <submittedName>
        <fullName evidence="2">Uncharacterized protein</fullName>
    </submittedName>
</protein>
<proteinExistence type="predicted"/>
<feature type="region of interest" description="Disordered" evidence="1">
    <location>
        <begin position="157"/>
        <end position="178"/>
    </location>
</feature>
<reference evidence="2" key="1">
    <citation type="submission" date="2018-03" db="EMBL/GenBank/DDBJ databases">
        <authorList>
            <person name="Guldener U."/>
        </authorList>
    </citation>
    <scope>NUCLEOTIDE SEQUENCE</scope>
</reference>
<comment type="caution">
    <text evidence="2">The sequence shown here is derived from an EMBL/GenBank/DDBJ whole genome shotgun (WGS) entry which is preliminary data.</text>
</comment>